<keyword evidence="2" id="KW-1185">Reference proteome</keyword>
<name>A0AAJ0H9T3_9PEZI</name>
<proteinExistence type="predicted"/>
<protein>
    <submittedName>
        <fullName evidence="1">Uncharacterized protein</fullName>
    </submittedName>
</protein>
<accession>A0AAJ0H9T3</accession>
<comment type="caution">
    <text evidence="1">The sequence shown here is derived from an EMBL/GenBank/DDBJ whole genome shotgun (WGS) entry which is preliminary data.</text>
</comment>
<evidence type="ECO:0000313" key="1">
    <source>
        <dbReference type="EMBL" id="KAK3344052.1"/>
    </source>
</evidence>
<evidence type="ECO:0000313" key="2">
    <source>
        <dbReference type="Proteomes" id="UP001275084"/>
    </source>
</evidence>
<gene>
    <name evidence="1" type="ORF">B0T25DRAFT_316255</name>
</gene>
<reference evidence="1" key="1">
    <citation type="journal article" date="2023" name="Mol. Phylogenet. Evol.">
        <title>Genome-scale phylogeny and comparative genomics of the fungal order Sordariales.</title>
        <authorList>
            <person name="Hensen N."/>
            <person name="Bonometti L."/>
            <person name="Westerberg I."/>
            <person name="Brannstrom I.O."/>
            <person name="Guillou S."/>
            <person name="Cros-Aarteil S."/>
            <person name="Calhoun S."/>
            <person name="Haridas S."/>
            <person name="Kuo A."/>
            <person name="Mondo S."/>
            <person name="Pangilinan J."/>
            <person name="Riley R."/>
            <person name="LaButti K."/>
            <person name="Andreopoulos B."/>
            <person name="Lipzen A."/>
            <person name="Chen C."/>
            <person name="Yan M."/>
            <person name="Daum C."/>
            <person name="Ng V."/>
            <person name="Clum A."/>
            <person name="Steindorff A."/>
            <person name="Ohm R.A."/>
            <person name="Martin F."/>
            <person name="Silar P."/>
            <person name="Natvig D.O."/>
            <person name="Lalanne C."/>
            <person name="Gautier V."/>
            <person name="Ament-Velasquez S.L."/>
            <person name="Kruys A."/>
            <person name="Hutchinson M.I."/>
            <person name="Powell A.J."/>
            <person name="Barry K."/>
            <person name="Miller A.N."/>
            <person name="Grigoriev I.V."/>
            <person name="Debuchy R."/>
            <person name="Gladieux P."/>
            <person name="Hiltunen Thoren M."/>
            <person name="Johannesson H."/>
        </authorList>
    </citation>
    <scope>NUCLEOTIDE SEQUENCE</scope>
    <source>
        <strain evidence="1">CBS 955.72</strain>
    </source>
</reference>
<sequence length="222" mass="24949">MTTRTSASSDLWLPNFQQLQRIDGCRFSIPRFCGVFSSRRSGSPLNPQEIGGCRPSYQLTTPLLRSASLRQEWLFSVLHNESPQRRNIRHTVGSDMTPWSLIAGLLLDGHCQQIVNRLSTDSGGTTAAQPTLTNTVPSRKKLDRLERERFRIWPSSAPERRGVEVGFQRDFCHPRVTISDLQTHVLARSPLVHFYCLLPLLCLFSSVSSTLPSARTLVTSIS</sequence>
<reference evidence="1" key="2">
    <citation type="submission" date="2023-06" db="EMBL/GenBank/DDBJ databases">
        <authorList>
            <consortium name="Lawrence Berkeley National Laboratory"/>
            <person name="Haridas S."/>
            <person name="Hensen N."/>
            <person name="Bonometti L."/>
            <person name="Westerberg I."/>
            <person name="Brannstrom I.O."/>
            <person name="Guillou S."/>
            <person name="Cros-Aarteil S."/>
            <person name="Calhoun S."/>
            <person name="Kuo A."/>
            <person name="Mondo S."/>
            <person name="Pangilinan J."/>
            <person name="Riley R."/>
            <person name="Labutti K."/>
            <person name="Andreopoulos B."/>
            <person name="Lipzen A."/>
            <person name="Chen C."/>
            <person name="Yanf M."/>
            <person name="Daum C."/>
            <person name="Ng V."/>
            <person name="Clum A."/>
            <person name="Steindorff A."/>
            <person name="Ohm R."/>
            <person name="Martin F."/>
            <person name="Silar P."/>
            <person name="Natvig D."/>
            <person name="Lalanne C."/>
            <person name="Gautier V."/>
            <person name="Ament-Velasquez S.L."/>
            <person name="Kruys A."/>
            <person name="Hutchinson M.I."/>
            <person name="Powell A.J."/>
            <person name="Barry K."/>
            <person name="Miller A.N."/>
            <person name="Grigoriev I.V."/>
            <person name="Debuchy R."/>
            <person name="Gladieux P."/>
            <person name="Thoren M.H."/>
            <person name="Johannesson H."/>
        </authorList>
    </citation>
    <scope>NUCLEOTIDE SEQUENCE</scope>
    <source>
        <strain evidence="1">CBS 955.72</strain>
    </source>
</reference>
<organism evidence="1 2">
    <name type="scientific">Lasiosphaeria hispida</name>
    <dbReference type="NCBI Taxonomy" id="260671"/>
    <lineage>
        <taxon>Eukaryota</taxon>
        <taxon>Fungi</taxon>
        <taxon>Dikarya</taxon>
        <taxon>Ascomycota</taxon>
        <taxon>Pezizomycotina</taxon>
        <taxon>Sordariomycetes</taxon>
        <taxon>Sordariomycetidae</taxon>
        <taxon>Sordariales</taxon>
        <taxon>Lasiosphaeriaceae</taxon>
        <taxon>Lasiosphaeria</taxon>
    </lineage>
</organism>
<dbReference type="AlphaFoldDB" id="A0AAJ0H9T3"/>
<dbReference type="EMBL" id="JAUIQD010000007">
    <property type="protein sequence ID" value="KAK3344052.1"/>
    <property type="molecule type" value="Genomic_DNA"/>
</dbReference>
<dbReference type="Proteomes" id="UP001275084">
    <property type="component" value="Unassembled WGS sequence"/>
</dbReference>